<dbReference type="InterPro" id="IPR036010">
    <property type="entry name" value="2Fe-2S_ferredoxin-like_sf"/>
</dbReference>
<proteinExistence type="inferred from homology"/>
<dbReference type="EMBL" id="MTHB01000102">
    <property type="protein sequence ID" value="OXC77514.1"/>
    <property type="molecule type" value="Genomic_DNA"/>
</dbReference>
<evidence type="ECO:0000259" key="10">
    <source>
        <dbReference type="PROSITE" id="PS51085"/>
    </source>
</evidence>
<dbReference type="OrthoDB" id="370747at2"/>
<evidence type="ECO:0000256" key="4">
    <source>
        <dbReference type="ARBA" id="ARBA00022723"/>
    </source>
</evidence>
<protein>
    <submittedName>
        <fullName evidence="12">Flavodoxin reductases (Ferredoxin-NADPH reductases) family 1</fullName>
    </submittedName>
</protein>
<dbReference type="Proteomes" id="UP000214720">
    <property type="component" value="Unassembled WGS sequence"/>
</dbReference>
<evidence type="ECO:0000256" key="7">
    <source>
        <dbReference type="ARBA" id="ARBA00023004"/>
    </source>
</evidence>
<evidence type="ECO:0000313" key="12">
    <source>
        <dbReference type="EMBL" id="OXC77514.1"/>
    </source>
</evidence>
<dbReference type="Gene3D" id="2.40.30.10">
    <property type="entry name" value="Translation factors"/>
    <property type="match status" value="1"/>
</dbReference>
<keyword evidence="6" id="KW-0560">Oxidoreductase</keyword>
<evidence type="ECO:0000256" key="3">
    <source>
        <dbReference type="ARBA" id="ARBA00022714"/>
    </source>
</evidence>
<organism evidence="12 13">
    <name type="scientific">Caballeronia sordidicola</name>
    <name type="common">Burkholderia sordidicola</name>
    <dbReference type="NCBI Taxonomy" id="196367"/>
    <lineage>
        <taxon>Bacteria</taxon>
        <taxon>Pseudomonadati</taxon>
        <taxon>Pseudomonadota</taxon>
        <taxon>Betaproteobacteria</taxon>
        <taxon>Burkholderiales</taxon>
        <taxon>Burkholderiaceae</taxon>
        <taxon>Caballeronia</taxon>
    </lineage>
</organism>
<dbReference type="PROSITE" id="PS51384">
    <property type="entry name" value="FAD_FR"/>
    <property type="match status" value="1"/>
</dbReference>
<dbReference type="SUPFAM" id="SSF52343">
    <property type="entry name" value="Ferredoxin reductase-like, C-terminal NADP-linked domain"/>
    <property type="match status" value="1"/>
</dbReference>
<dbReference type="CDD" id="cd00207">
    <property type="entry name" value="fer2"/>
    <property type="match status" value="1"/>
</dbReference>
<keyword evidence="5" id="KW-0274">FAD</keyword>
<keyword evidence="7" id="KW-0408">Iron</keyword>
<gene>
    <name evidence="12" type="ORF">BSU04_16395</name>
</gene>
<dbReference type="InterPro" id="IPR012675">
    <property type="entry name" value="Beta-grasp_dom_sf"/>
</dbReference>
<evidence type="ECO:0000256" key="5">
    <source>
        <dbReference type="ARBA" id="ARBA00022827"/>
    </source>
</evidence>
<dbReference type="CDD" id="cd06215">
    <property type="entry name" value="FNR_iron_sulfur_binding_1"/>
    <property type="match status" value="1"/>
</dbReference>
<dbReference type="PROSITE" id="PS00197">
    <property type="entry name" value="2FE2S_FER_1"/>
    <property type="match status" value="1"/>
</dbReference>
<dbReference type="PANTHER" id="PTHR47354:SF6">
    <property type="entry name" value="NADH OXIDOREDUCTASE HCR"/>
    <property type="match status" value="1"/>
</dbReference>
<keyword evidence="3" id="KW-0001">2Fe-2S</keyword>
<evidence type="ECO:0000256" key="6">
    <source>
        <dbReference type="ARBA" id="ARBA00023002"/>
    </source>
</evidence>
<dbReference type="Gene3D" id="3.40.50.80">
    <property type="entry name" value="Nucleotide-binding domain of ferredoxin-NADP reductase (FNR) module"/>
    <property type="match status" value="1"/>
</dbReference>
<comment type="cofactor">
    <cofactor evidence="1">
        <name>FAD</name>
        <dbReference type="ChEBI" id="CHEBI:57692"/>
    </cofactor>
</comment>
<dbReference type="Pfam" id="PF00175">
    <property type="entry name" value="NAD_binding_1"/>
    <property type="match status" value="1"/>
</dbReference>
<reference evidence="13" key="1">
    <citation type="submission" date="2017-01" db="EMBL/GenBank/DDBJ databases">
        <title>Genome Analysis of Deinococcus marmoris KOPRI26562.</title>
        <authorList>
            <person name="Kim J.H."/>
            <person name="Oh H.-M."/>
        </authorList>
    </citation>
    <scope>NUCLEOTIDE SEQUENCE [LARGE SCALE GENOMIC DNA]</scope>
    <source>
        <strain evidence="13">PAMC 26633</strain>
    </source>
</reference>
<dbReference type="Gene3D" id="3.10.20.30">
    <property type="match status" value="1"/>
</dbReference>
<keyword evidence="8" id="KW-0411">Iron-sulfur</keyword>
<dbReference type="InterPro" id="IPR001433">
    <property type="entry name" value="OxRdtase_FAD/NAD-bd"/>
</dbReference>
<sequence>MNLFDPIFDPASADSDRLANPGTWEHGARQWASSEQQALQCCRVVDETHDVRTFEFRTTDGLPVRFEPGQFMTISATVGGQSVQRCYTISSPPTRPFLVSITVKRVPGGVVSNWLHDNMKPGVQLLAYGPSGAFTPTASKAPKLLYLSAGSGVTPLMSMTRSSIDLGLNRDIIFIHSARTPADIVFRDELQRLVALSSRLRVFFVCEGTGNEADWTGPIGRLSLLQLSEWVPDLADREVFTCGPAGYMNAVRDILRSGNHDPARYHQESFDITADVAPEPVEAQVIPAQHTFTVTLSRSSRSFTMSPSETVLSAAKKAGVAIPSSCSQGMCGTCKTKVLEGTVDMKHNGGIREREVAKGFRLLCCSRPTSDLVLEL</sequence>
<name>A0A226X260_CABSO</name>
<dbReference type="InterPro" id="IPR017938">
    <property type="entry name" value="Riboflavin_synthase-like_b-brl"/>
</dbReference>
<evidence type="ECO:0000256" key="8">
    <source>
        <dbReference type="ARBA" id="ARBA00023014"/>
    </source>
</evidence>
<feature type="domain" description="2Fe-2S ferredoxin-type" evidence="10">
    <location>
        <begin position="292"/>
        <end position="376"/>
    </location>
</feature>
<accession>A0A226X260</accession>
<dbReference type="GO" id="GO:0016491">
    <property type="term" value="F:oxidoreductase activity"/>
    <property type="evidence" value="ECO:0007669"/>
    <property type="project" value="UniProtKB-KW"/>
</dbReference>
<dbReference type="RefSeq" id="WP_089161442.1">
    <property type="nucleotide sequence ID" value="NZ_MTHB01000102.1"/>
</dbReference>
<keyword evidence="2" id="KW-0285">Flavoprotein</keyword>
<dbReference type="SUPFAM" id="SSF54292">
    <property type="entry name" value="2Fe-2S ferredoxin-like"/>
    <property type="match status" value="1"/>
</dbReference>
<dbReference type="AlphaFoldDB" id="A0A226X260"/>
<dbReference type="InterPro" id="IPR001041">
    <property type="entry name" value="2Fe-2S_ferredoxin-type"/>
</dbReference>
<evidence type="ECO:0000313" key="13">
    <source>
        <dbReference type="Proteomes" id="UP000214720"/>
    </source>
</evidence>
<dbReference type="InterPro" id="IPR006058">
    <property type="entry name" value="2Fe2S_fd_BS"/>
</dbReference>
<dbReference type="PANTHER" id="PTHR47354">
    <property type="entry name" value="NADH OXIDOREDUCTASE HCR"/>
    <property type="match status" value="1"/>
</dbReference>
<dbReference type="GO" id="GO:0046872">
    <property type="term" value="F:metal ion binding"/>
    <property type="evidence" value="ECO:0007669"/>
    <property type="project" value="UniProtKB-KW"/>
</dbReference>
<dbReference type="Pfam" id="PF00111">
    <property type="entry name" value="Fer2"/>
    <property type="match status" value="1"/>
</dbReference>
<dbReference type="PROSITE" id="PS51085">
    <property type="entry name" value="2FE2S_FER_2"/>
    <property type="match status" value="1"/>
</dbReference>
<dbReference type="InterPro" id="IPR050415">
    <property type="entry name" value="MRET"/>
</dbReference>
<keyword evidence="4" id="KW-0479">Metal-binding</keyword>
<dbReference type="SUPFAM" id="SSF63380">
    <property type="entry name" value="Riboflavin synthase domain-like"/>
    <property type="match status" value="1"/>
</dbReference>
<feature type="domain" description="FAD-binding FR-type" evidence="11">
    <location>
        <begin position="34"/>
        <end position="137"/>
    </location>
</feature>
<dbReference type="PRINTS" id="PR00410">
    <property type="entry name" value="PHEHYDRXLASE"/>
</dbReference>
<dbReference type="InterPro" id="IPR008333">
    <property type="entry name" value="Cbr1-like_FAD-bd_dom"/>
</dbReference>
<dbReference type="InterPro" id="IPR039261">
    <property type="entry name" value="FNR_nucleotide-bd"/>
</dbReference>
<dbReference type="GO" id="GO:0051537">
    <property type="term" value="F:2 iron, 2 sulfur cluster binding"/>
    <property type="evidence" value="ECO:0007669"/>
    <property type="project" value="UniProtKB-KW"/>
</dbReference>
<evidence type="ECO:0000256" key="2">
    <source>
        <dbReference type="ARBA" id="ARBA00022630"/>
    </source>
</evidence>
<evidence type="ECO:0000256" key="1">
    <source>
        <dbReference type="ARBA" id="ARBA00001974"/>
    </source>
</evidence>
<evidence type="ECO:0000259" key="11">
    <source>
        <dbReference type="PROSITE" id="PS51384"/>
    </source>
</evidence>
<evidence type="ECO:0000256" key="9">
    <source>
        <dbReference type="ARBA" id="ARBA00061434"/>
    </source>
</evidence>
<comment type="caution">
    <text evidence="12">The sequence shown here is derived from an EMBL/GenBank/DDBJ whole genome shotgun (WGS) entry which is preliminary data.</text>
</comment>
<dbReference type="InterPro" id="IPR017927">
    <property type="entry name" value="FAD-bd_FR_type"/>
</dbReference>
<dbReference type="Pfam" id="PF00970">
    <property type="entry name" value="FAD_binding_6"/>
    <property type="match status" value="1"/>
</dbReference>
<comment type="similarity">
    <text evidence="9">In the N-terminal section; belongs to the FAD-binding oxidoreductase type 6 family.</text>
</comment>